<dbReference type="InterPro" id="IPR033132">
    <property type="entry name" value="GH_1_N_CS"/>
</dbReference>
<gene>
    <name evidence="6" type="ORF">NTJ_02053</name>
</gene>
<evidence type="ECO:0000256" key="5">
    <source>
        <dbReference type="SAM" id="SignalP"/>
    </source>
</evidence>
<sequence length="495" mass="56446">MRAILSLVIVPLVLSGSFATQYRPPPVSHTNFPKGFLFGSATASYQVEGAWNDTDKGESIWDHITHNNPNFIAEQQNGDIADDSFHKFKEDIRIMKDIGFKSYRFSISWPRVLPTGKVADGYSKTGLNYYTELIDELLANGIEPLVTLYHWDLPQALQEERGGWLNPNISDYFADYADFMFSKFAPKVKYWITINEPLSIVNGYGDDARAPALKELHGIGEYVAGHNLLLAHSKAYKLYQDKYSHNLGKISMAFCGSYCAPASDSVEDIEAAERCYQFTFGWFIHPVLKGDYHPLLRSIIDENSQWEGRKTSRLPYFSQQEIDQLKGSADFLGLNYYTMLLAKPGLAGLDPSDQRDSRVVTLWDPSWKPTVASWLRVAPEGLRMLLNKVKNDYGNPEVLITENGYPDDGSDPLNDTERINYYETHFAAIRQAIYEDGCNVVGHTSWSLMDNFEWRDGYKAKFGIFSVDFNSPNRTRTMKKSAYWLKNYIAMHDYL</sequence>
<dbReference type="PANTHER" id="PTHR10353:SF36">
    <property type="entry name" value="LP05116P"/>
    <property type="match status" value="1"/>
</dbReference>
<dbReference type="GO" id="GO:0016787">
    <property type="term" value="F:hydrolase activity"/>
    <property type="evidence" value="ECO:0007669"/>
    <property type="project" value="UniProtKB-KW"/>
</dbReference>
<evidence type="ECO:0000313" key="6">
    <source>
        <dbReference type="EMBL" id="BES89246.1"/>
    </source>
</evidence>
<dbReference type="PROSITE" id="PS00653">
    <property type="entry name" value="GLYCOSYL_HYDROL_F1_2"/>
    <property type="match status" value="1"/>
</dbReference>
<evidence type="ECO:0000256" key="2">
    <source>
        <dbReference type="ARBA" id="ARBA00022801"/>
    </source>
</evidence>
<dbReference type="InterPro" id="IPR001360">
    <property type="entry name" value="Glyco_hydro_1"/>
</dbReference>
<dbReference type="Proteomes" id="UP001307889">
    <property type="component" value="Chromosome 1"/>
</dbReference>
<evidence type="ECO:0000256" key="3">
    <source>
        <dbReference type="ARBA" id="ARBA00023295"/>
    </source>
</evidence>
<keyword evidence="7" id="KW-1185">Reference proteome</keyword>
<evidence type="ECO:0000313" key="7">
    <source>
        <dbReference type="Proteomes" id="UP001307889"/>
    </source>
</evidence>
<accession>A0ABN7AA98</accession>
<keyword evidence="5" id="KW-0732">Signal</keyword>
<name>A0ABN7AA98_9HEMI</name>
<dbReference type="Pfam" id="PF00232">
    <property type="entry name" value="Glyco_hydro_1"/>
    <property type="match status" value="1"/>
</dbReference>
<dbReference type="PANTHER" id="PTHR10353">
    <property type="entry name" value="GLYCOSYL HYDROLASE"/>
    <property type="match status" value="1"/>
</dbReference>
<protein>
    <submittedName>
        <fullName evidence="6">Glycoside hydrolases</fullName>
    </submittedName>
</protein>
<feature type="chain" id="PRO_5045705242" evidence="5">
    <location>
        <begin position="20"/>
        <end position="495"/>
    </location>
</feature>
<dbReference type="SUPFAM" id="SSF51445">
    <property type="entry name" value="(Trans)glycosidases"/>
    <property type="match status" value="1"/>
</dbReference>
<dbReference type="EMBL" id="AP028909">
    <property type="protein sequence ID" value="BES89246.1"/>
    <property type="molecule type" value="Genomic_DNA"/>
</dbReference>
<keyword evidence="2 6" id="KW-0378">Hydrolase</keyword>
<comment type="similarity">
    <text evidence="1 4">Belongs to the glycosyl hydrolase 1 family.</text>
</comment>
<organism evidence="6 7">
    <name type="scientific">Nesidiocoris tenuis</name>
    <dbReference type="NCBI Taxonomy" id="355587"/>
    <lineage>
        <taxon>Eukaryota</taxon>
        <taxon>Metazoa</taxon>
        <taxon>Ecdysozoa</taxon>
        <taxon>Arthropoda</taxon>
        <taxon>Hexapoda</taxon>
        <taxon>Insecta</taxon>
        <taxon>Pterygota</taxon>
        <taxon>Neoptera</taxon>
        <taxon>Paraneoptera</taxon>
        <taxon>Hemiptera</taxon>
        <taxon>Heteroptera</taxon>
        <taxon>Panheteroptera</taxon>
        <taxon>Cimicomorpha</taxon>
        <taxon>Miridae</taxon>
        <taxon>Dicyphina</taxon>
        <taxon>Nesidiocoris</taxon>
    </lineage>
</organism>
<dbReference type="Gene3D" id="3.20.20.80">
    <property type="entry name" value="Glycosidases"/>
    <property type="match status" value="1"/>
</dbReference>
<evidence type="ECO:0000256" key="1">
    <source>
        <dbReference type="ARBA" id="ARBA00010838"/>
    </source>
</evidence>
<keyword evidence="3" id="KW-0326">Glycosidase</keyword>
<evidence type="ECO:0000256" key="4">
    <source>
        <dbReference type="RuleBase" id="RU003690"/>
    </source>
</evidence>
<feature type="signal peptide" evidence="5">
    <location>
        <begin position="1"/>
        <end position="19"/>
    </location>
</feature>
<reference evidence="6 7" key="1">
    <citation type="submission" date="2023-09" db="EMBL/GenBank/DDBJ databases">
        <title>Nesidiocoris tenuis whole genome shotgun sequence.</title>
        <authorList>
            <person name="Shibata T."/>
            <person name="Shimoda M."/>
            <person name="Kobayashi T."/>
            <person name="Uehara T."/>
        </authorList>
    </citation>
    <scope>NUCLEOTIDE SEQUENCE [LARGE SCALE GENOMIC DNA]</scope>
    <source>
        <strain evidence="6 7">Japan</strain>
    </source>
</reference>
<dbReference type="PRINTS" id="PR00131">
    <property type="entry name" value="GLHYDRLASE1"/>
</dbReference>
<proteinExistence type="inferred from homology"/>
<dbReference type="InterPro" id="IPR017853">
    <property type="entry name" value="GH"/>
</dbReference>